<accession>A0AAF0K450</accession>
<dbReference type="EMBL" id="CP122959">
    <property type="protein sequence ID" value="WGI19247.1"/>
    <property type="molecule type" value="Genomic_DNA"/>
</dbReference>
<name>A0AAF0K450_LATSK</name>
<dbReference type="Pfam" id="PF09566">
    <property type="entry name" value="RE_SacI"/>
    <property type="match status" value="1"/>
</dbReference>
<gene>
    <name evidence="1" type="ORF">QBD03_00435</name>
</gene>
<evidence type="ECO:0000313" key="2">
    <source>
        <dbReference type="Proteomes" id="UP001179858"/>
    </source>
</evidence>
<proteinExistence type="predicted"/>
<dbReference type="EC" id="3.1.21.-" evidence="1"/>
<keyword evidence="1" id="KW-0378">Hydrolase</keyword>
<evidence type="ECO:0000313" key="1">
    <source>
        <dbReference type="EMBL" id="WGI19247.1"/>
    </source>
</evidence>
<dbReference type="Proteomes" id="UP001179858">
    <property type="component" value="Chromosome"/>
</dbReference>
<sequence>MSIRIDTKDIQNIFDSLTNTFSYVTHNKDSLQVNLSNEQRQLIRNILNGSHKTYKYILFTALASKSVLPNINPVALQANANVTGAYDARSIAHKAVVPFERKFLHNALGGSNEPFLNKPARFPTLSSANAVRKGADKAKLDELVKILPTFNSSDIAQQGVVYAINLLQSKIPVQTNLVNNQNNNSLSPDQIKHLLTDLLSESFGGQILPLVIGTALSISYLPINSNINIIVHPVNESGSSSLEVGDIDVYLENNLFFTVEAKDKEFSQYDINHASDKAFTNNVQTIFFIYGKNIHANIHEIQSSLELAHSKDLLLSVESISAFLDNHLCVPYVITLSQLYCVIQKIIIQANMTDDLKNYIQGYFTTNF</sequence>
<dbReference type="AlphaFoldDB" id="A0AAF0K450"/>
<reference evidence="1" key="1">
    <citation type="submission" date="2023-04" db="EMBL/GenBank/DDBJ databases">
        <title>Novel strain of Lactilactobacillus sakei and use thereof.</title>
        <authorList>
            <person name="Kim S.Y."/>
        </authorList>
    </citation>
    <scope>NUCLEOTIDE SEQUENCE</scope>
    <source>
        <strain evidence="1">HUP1</strain>
    </source>
</reference>
<dbReference type="GO" id="GO:0016787">
    <property type="term" value="F:hydrolase activity"/>
    <property type="evidence" value="ECO:0007669"/>
    <property type="project" value="UniProtKB-KW"/>
</dbReference>
<dbReference type="InterPro" id="IPR019066">
    <property type="entry name" value="Restrct_endonuc_II_SacI"/>
</dbReference>
<protein>
    <submittedName>
        <fullName evidence="1">Restriction endonuclease, SacI family</fullName>
        <ecNumber evidence="1">3.1.21.-</ecNumber>
    </submittedName>
</protein>
<organism evidence="1 2">
    <name type="scientific">Latilactobacillus sakei</name>
    <name type="common">Lactobacillus sakei</name>
    <dbReference type="NCBI Taxonomy" id="1599"/>
    <lineage>
        <taxon>Bacteria</taxon>
        <taxon>Bacillati</taxon>
        <taxon>Bacillota</taxon>
        <taxon>Bacilli</taxon>
        <taxon>Lactobacillales</taxon>
        <taxon>Lactobacillaceae</taxon>
        <taxon>Latilactobacillus</taxon>
    </lineage>
</organism>
<keyword evidence="1" id="KW-0540">Nuclease</keyword>
<dbReference type="GO" id="GO:0004519">
    <property type="term" value="F:endonuclease activity"/>
    <property type="evidence" value="ECO:0007669"/>
    <property type="project" value="UniProtKB-KW"/>
</dbReference>
<keyword evidence="1" id="KW-0255">Endonuclease</keyword>
<dbReference type="RefSeq" id="WP_280102919.1">
    <property type="nucleotide sequence ID" value="NZ_CP122959.1"/>
</dbReference>